<dbReference type="InterPro" id="IPR001845">
    <property type="entry name" value="HTH_ArsR_DNA-bd_dom"/>
</dbReference>
<dbReference type="InterPro" id="IPR036390">
    <property type="entry name" value="WH_DNA-bd_sf"/>
</dbReference>
<evidence type="ECO:0000313" key="3">
    <source>
        <dbReference type="Proteomes" id="UP000271469"/>
    </source>
</evidence>
<dbReference type="KEGG" id="gom:D7316_03432"/>
<dbReference type="InterPro" id="IPR011991">
    <property type="entry name" value="ArsR-like_HTH"/>
</dbReference>
<evidence type="ECO:0000259" key="1">
    <source>
        <dbReference type="PROSITE" id="PS50987"/>
    </source>
</evidence>
<keyword evidence="3" id="KW-1185">Reference proteome</keyword>
<dbReference type="PANTHER" id="PTHR38600:SF2">
    <property type="entry name" value="SLL0088 PROTEIN"/>
    <property type="match status" value="1"/>
</dbReference>
<dbReference type="SMART" id="SM00418">
    <property type="entry name" value="HTH_ARSR"/>
    <property type="match status" value="1"/>
</dbReference>
<dbReference type="EMBL" id="CP033972">
    <property type="protein sequence ID" value="AZG46827.1"/>
    <property type="molecule type" value="Genomic_DNA"/>
</dbReference>
<accession>A0A3G8JP06</accession>
<dbReference type="InterPro" id="IPR036388">
    <property type="entry name" value="WH-like_DNA-bd_sf"/>
</dbReference>
<dbReference type="Gene3D" id="1.10.10.10">
    <property type="entry name" value="Winged helix-like DNA-binding domain superfamily/Winged helix DNA-binding domain"/>
    <property type="match status" value="1"/>
</dbReference>
<dbReference type="CDD" id="cd00090">
    <property type="entry name" value="HTH_ARSR"/>
    <property type="match status" value="1"/>
</dbReference>
<dbReference type="Pfam" id="PF12840">
    <property type="entry name" value="HTH_20"/>
    <property type="match status" value="1"/>
</dbReference>
<dbReference type="GO" id="GO:0003700">
    <property type="term" value="F:DNA-binding transcription factor activity"/>
    <property type="evidence" value="ECO:0007669"/>
    <property type="project" value="InterPro"/>
</dbReference>
<dbReference type="PROSITE" id="PS50987">
    <property type="entry name" value="HTH_ARSR_2"/>
    <property type="match status" value="1"/>
</dbReference>
<dbReference type="NCBIfam" id="NF033788">
    <property type="entry name" value="HTH_metalloreg"/>
    <property type="match status" value="1"/>
</dbReference>
<sequence length="121" mass="12947">MGGTSDPSAQAVAGAAPVDLFAALADDSRWQILVTLSRTPASASALAAELPITRQAIAKHLRVLEDVGLVSSVRAGRELRYEPVGARLSQVARQLDAIARGWDRRLDRIRSLAENSSKEKS</sequence>
<dbReference type="SUPFAM" id="SSF46785">
    <property type="entry name" value="Winged helix' DNA-binding domain"/>
    <property type="match status" value="1"/>
</dbReference>
<organism evidence="2 3">
    <name type="scientific">Gordonia insulae</name>
    <dbReference type="NCBI Taxonomy" id="2420509"/>
    <lineage>
        <taxon>Bacteria</taxon>
        <taxon>Bacillati</taxon>
        <taxon>Actinomycetota</taxon>
        <taxon>Actinomycetes</taxon>
        <taxon>Mycobacteriales</taxon>
        <taxon>Gordoniaceae</taxon>
        <taxon>Gordonia</taxon>
    </lineage>
</organism>
<dbReference type="Proteomes" id="UP000271469">
    <property type="component" value="Chromosome"/>
</dbReference>
<reference evidence="2 3" key="1">
    <citation type="submission" date="2018-11" db="EMBL/GenBank/DDBJ databases">
        <title>Gordonia insulae sp. nov., isolated from an island soil.</title>
        <authorList>
            <person name="Kim Y.S."/>
            <person name="Kim S.B."/>
        </authorList>
    </citation>
    <scope>NUCLEOTIDE SEQUENCE [LARGE SCALE GENOMIC DNA]</scope>
    <source>
        <strain evidence="2 3">MMS17-SY073</strain>
    </source>
</reference>
<protein>
    <submittedName>
        <fullName evidence="2">HTH-type transcriptional regulator CmtR</fullName>
    </submittedName>
</protein>
<dbReference type="PRINTS" id="PR00778">
    <property type="entry name" value="HTHARSR"/>
</dbReference>
<proteinExistence type="predicted"/>
<name>A0A3G8JP06_9ACTN</name>
<dbReference type="PANTHER" id="PTHR38600">
    <property type="entry name" value="TRANSCRIPTIONAL REGULATORY PROTEIN"/>
    <property type="match status" value="1"/>
</dbReference>
<feature type="domain" description="HTH arsR-type" evidence="1">
    <location>
        <begin position="9"/>
        <end position="103"/>
    </location>
</feature>
<evidence type="ECO:0000313" key="2">
    <source>
        <dbReference type="EMBL" id="AZG46827.1"/>
    </source>
</evidence>
<dbReference type="AlphaFoldDB" id="A0A3G8JP06"/>
<gene>
    <name evidence="2" type="primary">cmtR</name>
    <name evidence="2" type="ORF">D7316_03432</name>
</gene>